<feature type="chain" id="PRO_5012466576" evidence="1">
    <location>
        <begin position="23"/>
        <end position="812"/>
    </location>
</feature>
<dbReference type="EMBL" id="NNAY01000328">
    <property type="protein sequence ID" value="OXU29186.1"/>
    <property type="molecule type" value="Genomic_DNA"/>
</dbReference>
<keyword evidence="1" id="KW-0732">Signal</keyword>
<evidence type="ECO:0000313" key="3">
    <source>
        <dbReference type="Proteomes" id="UP000215335"/>
    </source>
</evidence>
<proteinExistence type="predicted"/>
<dbReference type="AlphaFoldDB" id="A0A232FEK5"/>
<sequence length="812" mass="93680">MTMLRTLFLFLIILLSNSYLEATEMTTQTSFDYSSPWDIRDYHNMHISIPVRSKNNKLIFVTGSQDSTRKLQLDSVDPANPKSFHSCVIPRNLKYNSESRREATSLSNGKVIFTMLNNQMSRTSPISAARNVEWRLHIIDPFTCDHTDLVVATTGENLIGVLPYEDSFDVLLKDVKSSKRTWVVRYSENGEIDQTFSAVIPDEHYLQVKIIKEHDPSAGYYYITPLRREGSSILKKLNTNFEVIHSFEFKHSRYMGYDHDAYSLEHGRFTVCYFDQENRKSLRCLTLDEEFKGQPAEVAITYDHEIYHVYVKILPRGGFHVFHAKNNGNHSDTVYLQYVTKDGQVGESVELGIVPRGIHEAKSDDKYSDCSCSSITTNVKKFVVLLSKQRVNITVICLNKNNNKVQFPTMTVFQALLIALSLLHVRAYVLFTIEDPKHKHNVTEDWKIVRHIHLSHPLVVKVKDSLVHILDSKDNMDHAIQFESEDFDTCRVPLNLAHPMRYPRRATSLGNGKVVVWLLNYRLTAYKHVAEWRFVVVEPWSCTYRKFEIADVDPFPVDVVDVIGYEDTLDVLIRPLRNDESNNTYVYRYNENGEPVSSVIGSVIPDTDSYPFYQPDTIRLYPLKEHDRTEGFFYVQVKPETNTTALKRLNSNFEVMSNTTLQHSTFRGFGTDDYSVSHHGFTTCHAREENNFRFLHCILLNDNLKQKTNVTLSHDNYADFFENIAHLVTKNLSGSEGVLLTFAVRINHQPKTPIYVQKINNDGRVSEPKQIGKVYCEIYDLKTFEMSDDTYCIAISCVETLHTRCINLKDYS</sequence>
<comment type="caution">
    <text evidence="2">The sequence shown here is derived from an EMBL/GenBank/DDBJ whole genome shotgun (WGS) entry which is preliminary data.</text>
</comment>
<keyword evidence="3" id="KW-1185">Reference proteome</keyword>
<feature type="signal peptide" evidence="1">
    <location>
        <begin position="1"/>
        <end position="22"/>
    </location>
</feature>
<name>A0A232FEK5_9HYME</name>
<dbReference type="Proteomes" id="UP000215335">
    <property type="component" value="Unassembled WGS sequence"/>
</dbReference>
<evidence type="ECO:0000313" key="2">
    <source>
        <dbReference type="EMBL" id="OXU29186.1"/>
    </source>
</evidence>
<evidence type="ECO:0000256" key="1">
    <source>
        <dbReference type="SAM" id="SignalP"/>
    </source>
</evidence>
<gene>
    <name evidence="2" type="ORF">TSAR_011283</name>
</gene>
<organism evidence="2 3">
    <name type="scientific">Trichomalopsis sarcophagae</name>
    <dbReference type="NCBI Taxonomy" id="543379"/>
    <lineage>
        <taxon>Eukaryota</taxon>
        <taxon>Metazoa</taxon>
        <taxon>Ecdysozoa</taxon>
        <taxon>Arthropoda</taxon>
        <taxon>Hexapoda</taxon>
        <taxon>Insecta</taxon>
        <taxon>Pterygota</taxon>
        <taxon>Neoptera</taxon>
        <taxon>Endopterygota</taxon>
        <taxon>Hymenoptera</taxon>
        <taxon>Apocrita</taxon>
        <taxon>Proctotrupomorpha</taxon>
        <taxon>Chalcidoidea</taxon>
        <taxon>Pteromalidae</taxon>
        <taxon>Pteromalinae</taxon>
        <taxon>Trichomalopsis</taxon>
    </lineage>
</organism>
<dbReference type="OrthoDB" id="7693621at2759"/>
<reference evidence="2 3" key="1">
    <citation type="journal article" date="2017" name="Curr. Biol.">
        <title>The Evolution of Venom by Co-option of Single-Copy Genes.</title>
        <authorList>
            <person name="Martinson E.O."/>
            <person name="Mrinalini"/>
            <person name="Kelkar Y.D."/>
            <person name="Chang C.H."/>
            <person name="Werren J.H."/>
        </authorList>
    </citation>
    <scope>NUCLEOTIDE SEQUENCE [LARGE SCALE GENOMIC DNA]</scope>
    <source>
        <strain evidence="2 3">Alberta</strain>
        <tissue evidence="2">Whole body</tissue>
    </source>
</reference>
<accession>A0A232FEK5</accession>
<protein>
    <submittedName>
        <fullName evidence="2">Uncharacterized protein</fullName>
    </submittedName>
</protein>